<dbReference type="SUPFAM" id="SSF52540">
    <property type="entry name" value="P-loop containing nucleoside triphosphate hydrolases"/>
    <property type="match status" value="2"/>
</dbReference>
<dbReference type="Pfam" id="PF05970">
    <property type="entry name" value="PIF1"/>
    <property type="match status" value="1"/>
</dbReference>
<dbReference type="PANTHER" id="PTHR10492:SF92">
    <property type="entry name" value="ATP-DEPENDENT DNA HELICASE"/>
    <property type="match status" value="1"/>
</dbReference>
<dbReference type="GO" id="GO:0006310">
    <property type="term" value="P:DNA recombination"/>
    <property type="evidence" value="ECO:0007669"/>
    <property type="project" value="UniProtKB-KW"/>
</dbReference>
<gene>
    <name evidence="4" type="ORF">LIER_34578</name>
</gene>
<dbReference type="GO" id="GO:0006281">
    <property type="term" value="P:DNA repair"/>
    <property type="evidence" value="ECO:0007669"/>
    <property type="project" value="UniProtKB-KW"/>
</dbReference>
<dbReference type="GO" id="GO:0043139">
    <property type="term" value="F:5'-3' DNA helicase activity"/>
    <property type="evidence" value="ECO:0007669"/>
    <property type="project" value="UniProtKB-EC"/>
</dbReference>
<keyword evidence="1" id="KW-0067">ATP-binding</keyword>
<keyword evidence="1" id="KW-0227">DNA damage</keyword>
<keyword evidence="5" id="KW-1185">Reference proteome</keyword>
<comment type="catalytic activity">
    <reaction evidence="1">
        <text>ATP + H2O = ADP + phosphate + H(+)</text>
        <dbReference type="Rhea" id="RHEA:13065"/>
        <dbReference type="ChEBI" id="CHEBI:15377"/>
        <dbReference type="ChEBI" id="CHEBI:15378"/>
        <dbReference type="ChEBI" id="CHEBI:30616"/>
        <dbReference type="ChEBI" id="CHEBI:43474"/>
        <dbReference type="ChEBI" id="CHEBI:456216"/>
        <dbReference type="EC" id="5.6.2.3"/>
    </reaction>
</comment>
<comment type="caution">
    <text evidence="4">The sequence shown here is derived from an EMBL/GenBank/DDBJ whole genome shotgun (WGS) entry which is preliminary data.</text>
</comment>
<dbReference type="Gene3D" id="3.40.50.300">
    <property type="entry name" value="P-loop containing nucleotide triphosphate hydrolases"/>
    <property type="match status" value="1"/>
</dbReference>
<feature type="domain" description="DNA helicase Pif1-like 2B" evidence="3">
    <location>
        <begin position="316"/>
        <end position="357"/>
    </location>
</feature>
<keyword evidence="1" id="KW-0547">Nucleotide-binding</keyword>
<protein>
    <recommendedName>
        <fullName evidence="1">ATP-dependent DNA helicase</fullName>
        <ecNumber evidence="1">5.6.2.3</ecNumber>
    </recommendedName>
</protein>
<dbReference type="InterPro" id="IPR010285">
    <property type="entry name" value="DNA_helicase_pif1-like_DEAD"/>
</dbReference>
<organism evidence="4 5">
    <name type="scientific">Lithospermum erythrorhizon</name>
    <name type="common">Purple gromwell</name>
    <name type="synonym">Lithospermum officinale var. erythrorhizon</name>
    <dbReference type="NCBI Taxonomy" id="34254"/>
    <lineage>
        <taxon>Eukaryota</taxon>
        <taxon>Viridiplantae</taxon>
        <taxon>Streptophyta</taxon>
        <taxon>Embryophyta</taxon>
        <taxon>Tracheophyta</taxon>
        <taxon>Spermatophyta</taxon>
        <taxon>Magnoliopsida</taxon>
        <taxon>eudicotyledons</taxon>
        <taxon>Gunneridae</taxon>
        <taxon>Pentapetalae</taxon>
        <taxon>asterids</taxon>
        <taxon>lamiids</taxon>
        <taxon>Boraginales</taxon>
        <taxon>Boraginaceae</taxon>
        <taxon>Boraginoideae</taxon>
        <taxon>Lithospermeae</taxon>
        <taxon>Lithospermum</taxon>
    </lineage>
</organism>
<evidence type="ECO:0000259" key="3">
    <source>
        <dbReference type="Pfam" id="PF21530"/>
    </source>
</evidence>
<reference evidence="4 5" key="1">
    <citation type="submission" date="2024-01" db="EMBL/GenBank/DDBJ databases">
        <title>The complete chloroplast genome sequence of Lithospermum erythrorhizon: insights into the phylogenetic relationship among Boraginaceae species and the maternal lineages of purple gromwells.</title>
        <authorList>
            <person name="Okada T."/>
            <person name="Watanabe K."/>
        </authorList>
    </citation>
    <scope>NUCLEOTIDE SEQUENCE [LARGE SCALE GENOMIC DNA]</scope>
</reference>
<evidence type="ECO:0000259" key="2">
    <source>
        <dbReference type="Pfam" id="PF05970"/>
    </source>
</evidence>
<keyword evidence="1" id="KW-0233">DNA recombination</keyword>
<keyword evidence="1" id="KW-0234">DNA repair</keyword>
<dbReference type="GO" id="GO:0005524">
    <property type="term" value="F:ATP binding"/>
    <property type="evidence" value="ECO:0007669"/>
    <property type="project" value="UniProtKB-KW"/>
</dbReference>
<dbReference type="InterPro" id="IPR049163">
    <property type="entry name" value="Pif1-like_2B_dom"/>
</dbReference>
<dbReference type="GO" id="GO:0000723">
    <property type="term" value="P:telomere maintenance"/>
    <property type="evidence" value="ECO:0007669"/>
    <property type="project" value="InterPro"/>
</dbReference>
<dbReference type="GO" id="GO:0016787">
    <property type="term" value="F:hydrolase activity"/>
    <property type="evidence" value="ECO:0007669"/>
    <property type="project" value="UniProtKB-KW"/>
</dbReference>
<dbReference type="Proteomes" id="UP001454036">
    <property type="component" value="Unassembled WGS sequence"/>
</dbReference>
<accession>A0AAV3S2Q4</accession>
<evidence type="ECO:0000256" key="1">
    <source>
        <dbReference type="RuleBase" id="RU363044"/>
    </source>
</evidence>
<sequence length="414" mass="46768">MAEKSIPIPEEDLHAMNYLNVQQTYAFDTIFNTTMMNTGGAFFIDGPGGTGKSFLYKVLLAHIRSKGYIALIVASSGIASSGFLGGRTAHSRFKIPIDAGPKVKCQISFQRGEADLIRSFKIIIWDEAPMADKTVVLALDKLLKDLCENTKPSGGKLAVFGGDFWQVLPVVRRDGRKEQVQVSIVSSTLWKYFIRIELTDNMRARTDPTFVDFLMRIGNGEEPTNSRGEIEIPEPMLIPYTNLEQSIEALINIVYPNMRLFEEDPFEMMKRTILCPKSEYMDNINSRLIQRISGKEVLYISDDQAKKLMDQGDYVDYLNSLEPRGQPQHKLLLKINSPVILLRNINHLEALCNGTRYLPSTTSLHSWTTLCNIVQSEDWKKCQSVDHSPICNDPGTKYTTNVIYNEVLLQAKLN</sequence>
<name>A0AAV3S2Q4_LITER</name>
<dbReference type="EMBL" id="BAABME010014568">
    <property type="protein sequence ID" value="GAA0187290.1"/>
    <property type="molecule type" value="Genomic_DNA"/>
</dbReference>
<comment type="cofactor">
    <cofactor evidence="1">
        <name>Mg(2+)</name>
        <dbReference type="ChEBI" id="CHEBI:18420"/>
    </cofactor>
</comment>
<dbReference type="InterPro" id="IPR027417">
    <property type="entry name" value="P-loop_NTPase"/>
</dbReference>
<proteinExistence type="inferred from homology"/>
<keyword evidence="1" id="KW-0378">Hydrolase</keyword>
<evidence type="ECO:0000313" key="5">
    <source>
        <dbReference type="Proteomes" id="UP001454036"/>
    </source>
</evidence>
<keyword evidence="1" id="KW-0347">Helicase</keyword>
<comment type="similarity">
    <text evidence="1">Belongs to the helicase family.</text>
</comment>
<dbReference type="AlphaFoldDB" id="A0AAV3S2Q4"/>
<dbReference type="Pfam" id="PF21530">
    <property type="entry name" value="Pif1_2B_dom"/>
    <property type="match status" value="1"/>
</dbReference>
<dbReference type="PANTHER" id="PTHR10492">
    <property type="match status" value="1"/>
</dbReference>
<evidence type="ECO:0000313" key="4">
    <source>
        <dbReference type="EMBL" id="GAA0187290.1"/>
    </source>
</evidence>
<dbReference type="EC" id="5.6.2.3" evidence="1"/>
<feature type="domain" description="DNA helicase Pif1-like DEAD-box helicase" evidence="2">
    <location>
        <begin position="19"/>
        <end position="225"/>
    </location>
</feature>